<dbReference type="GO" id="GO:0008094">
    <property type="term" value="F:ATP-dependent activity, acting on DNA"/>
    <property type="evidence" value="ECO:0007669"/>
    <property type="project" value="TreeGrafter"/>
</dbReference>
<dbReference type="GO" id="GO:0016787">
    <property type="term" value="F:hydrolase activity"/>
    <property type="evidence" value="ECO:0007669"/>
    <property type="project" value="UniProtKB-KW"/>
</dbReference>
<dbReference type="GO" id="GO:0004386">
    <property type="term" value="F:helicase activity"/>
    <property type="evidence" value="ECO:0007669"/>
    <property type="project" value="UniProtKB-KW"/>
</dbReference>
<dbReference type="SMART" id="SM00487">
    <property type="entry name" value="DEXDc"/>
    <property type="match status" value="1"/>
</dbReference>
<dbReference type="InterPro" id="IPR000330">
    <property type="entry name" value="SNF2_N"/>
</dbReference>
<keyword evidence="8" id="KW-1185">Reference proteome</keyword>
<evidence type="ECO:0000256" key="2">
    <source>
        <dbReference type="ARBA" id="ARBA00022801"/>
    </source>
</evidence>
<evidence type="ECO:0000313" key="8">
    <source>
        <dbReference type="Proteomes" id="UP001197093"/>
    </source>
</evidence>
<dbReference type="InterPro" id="IPR014001">
    <property type="entry name" value="Helicase_ATP-bd"/>
</dbReference>
<name>A0AAD4HZL9_9PEZI</name>
<proteinExistence type="predicted"/>
<dbReference type="Pfam" id="PF00176">
    <property type="entry name" value="SNF2-rel_dom"/>
    <property type="match status" value="1"/>
</dbReference>
<keyword evidence="1" id="KW-0547">Nucleotide-binding</keyword>
<evidence type="ECO:0000256" key="3">
    <source>
        <dbReference type="ARBA" id="ARBA00022806"/>
    </source>
</evidence>
<dbReference type="SUPFAM" id="SSF52540">
    <property type="entry name" value="P-loop containing nucleoside triphosphate hydrolases"/>
    <property type="match status" value="1"/>
</dbReference>
<dbReference type="PANTHER" id="PTHR45626">
    <property type="entry name" value="TRANSCRIPTION TERMINATION FACTOR 2-RELATED"/>
    <property type="match status" value="1"/>
</dbReference>
<feature type="region of interest" description="Disordered" evidence="5">
    <location>
        <begin position="475"/>
        <end position="543"/>
    </location>
</feature>
<dbReference type="GO" id="GO:0006281">
    <property type="term" value="P:DNA repair"/>
    <property type="evidence" value="ECO:0007669"/>
    <property type="project" value="TreeGrafter"/>
</dbReference>
<keyword evidence="2" id="KW-0378">Hydrolase</keyword>
<dbReference type="PROSITE" id="PS51192">
    <property type="entry name" value="HELICASE_ATP_BIND_1"/>
    <property type="match status" value="1"/>
</dbReference>
<organism evidence="7 8">
    <name type="scientific">Staphylotrichum longicolle</name>
    <dbReference type="NCBI Taxonomy" id="669026"/>
    <lineage>
        <taxon>Eukaryota</taxon>
        <taxon>Fungi</taxon>
        <taxon>Dikarya</taxon>
        <taxon>Ascomycota</taxon>
        <taxon>Pezizomycotina</taxon>
        <taxon>Sordariomycetes</taxon>
        <taxon>Sordariomycetidae</taxon>
        <taxon>Sordariales</taxon>
        <taxon>Chaetomiaceae</taxon>
        <taxon>Staphylotrichum</taxon>
    </lineage>
</organism>
<keyword evidence="3" id="KW-0347">Helicase</keyword>
<evidence type="ECO:0000259" key="6">
    <source>
        <dbReference type="PROSITE" id="PS51192"/>
    </source>
</evidence>
<protein>
    <recommendedName>
        <fullName evidence="6">Helicase ATP-binding domain-containing protein</fullName>
    </recommendedName>
</protein>
<dbReference type="InterPro" id="IPR050628">
    <property type="entry name" value="SNF2_RAD54_helicase_TF"/>
</dbReference>
<reference evidence="7" key="1">
    <citation type="submission" date="2023-02" db="EMBL/GenBank/DDBJ databases">
        <authorList>
            <person name="Palmer J.M."/>
        </authorList>
    </citation>
    <scope>NUCLEOTIDE SEQUENCE</scope>
    <source>
        <strain evidence="7">FW57</strain>
    </source>
</reference>
<accession>A0AAD4HZL9</accession>
<dbReference type="GO" id="GO:0005524">
    <property type="term" value="F:ATP binding"/>
    <property type="evidence" value="ECO:0007669"/>
    <property type="project" value="UniProtKB-KW"/>
</dbReference>
<feature type="region of interest" description="Disordered" evidence="5">
    <location>
        <begin position="389"/>
        <end position="427"/>
    </location>
</feature>
<dbReference type="Gene3D" id="3.40.50.10810">
    <property type="entry name" value="Tandem AAA-ATPase domain"/>
    <property type="match status" value="1"/>
</dbReference>
<dbReference type="PANTHER" id="PTHR45626:SF17">
    <property type="entry name" value="HELICASE-LIKE TRANSCRIPTION FACTOR"/>
    <property type="match status" value="1"/>
</dbReference>
<sequence length="584" mass="65876">MAATYPSPAPSCLPSFSAPKIVPQVPEAQNPKETPHGAAKNAKEFYKQLYAIAEHRKRSSNKRKKHCNIDEGGRDKKRQAVDNICNEGTSAAGAGLTDLGKRESILRDRDEHEHMQLLKRDIDPSDAQAKQDLNQLYRSMVSFGHGKCKLVDHQKWELDGFGTTLYNHQVIGVSWMLGRELYPSGPKGGILADEMGLGKTVQLLACMSQNLPKKKSNARKTLVVAPKRLLLQWFNEIQSHWTKKKEIRASIYAAGSLMTDAQWKKDDIILLREEWHRVVLDEAHHINNRSSKSSIQELFPYLDFLGTKYHRFGDYQDDMGSAANIPEPRPTELVMVEFSGFEREKHAEARDQLTQLREQTKSGSVIAPDGELRRLFNYLRFFTSHPALVEPPPTQVSDPAPQLDGTHQQHDQEFQQSQPEQLPNAEGMTTTAPQYFCRMCRNVLVGPILGKAPVIDKSGSEQCYNHSLTQYDNLITQFGGPSPTNKAKRAKRVRKPGDDEFGLQPRRTRPKPTKKRRKVAKKGKKGKKSMGRGSGLKAKAKGDAPLELIRTNAGRFLRECDKKPWEPIPHSAKTKATLDLITKW</sequence>
<feature type="compositionally biased region" description="Basic residues" evidence="5">
    <location>
        <begin position="55"/>
        <end position="66"/>
    </location>
</feature>
<evidence type="ECO:0000256" key="1">
    <source>
        <dbReference type="ARBA" id="ARBA00022741"/>
    </source>
</evidence>
<dbReference type="GO" id="GO:0005634">
    <property type="term" value="C:nucleus"/>
    <property type="evidence" value="ECO:0007669"/>
    <property type="project" value="TreeGrafter"/>
</dbReference>
<evidence type="ECO:0000313" key="7">
    <source>
        <dbReference type="EMBL" id="KAG7290192.1"/>
    </source>
</evidence>
<gene>
    <name evidence="7" type="ORF">NEMBOFW57_000190</name>
</gene>
<dbReference type="EMBL" id="JAHCVI010000001">
    <property type="protein sequence ID" value="KAG7290192.1"/>
    <property type="molecule type" value="Genomic_DNA"/>
</dbReference>
<feature type="domain" description="Helicase ATP-binding" evidence="6">
    <location>
        <begin position="180"/>
        <end position="307"/>
    </location>
</feature>
<dbReference type="InterPro" id="IPR038718">
    <property type="entry name" value="SNF2-like_sf"/>
</dbReference>
<keyword evidence="4" id="KW-0067">ATP-binding</keyword>
<dbReference type="AlphaFoldDB" id="A0AAD4HZL9"/>
<evidence type="ECO:0000256" key="4">
    <source>
        <dbReference type="ARBA" id="ARBA00022840"/>
    </source>
</evidence>
<dbReference type="InterPro" id="IPR027417">
    <property type="entry name" value="P-loop_NTPase"/>
</dbReference>
<comment type="caution">
    <text evidence="7">The sequence shown here is derived from an EMBL/GenBank/DDBJ whole genome shotgun (WGS) entry which is preliminary data.</text>
</comment>
<evidence type="ECO:0000256" key="5">
    <source>
        <dbReference type="SAM" id="MobiDB-lite"/>
    </source>
</evidence>
<feature type="region of interest" description="Disordered" evidence="5">
    <location>
        <begin position="54"/>
        <end position="74"/>
    </location>
</feature>
<dbReference type="Proteomes" id="UP001197093">
    <property type="component" value="Unassembled WGS sequence"/>
</dbReference>
<feature type="compositionally biased region" description="Basic residues" evidence="5">
    <location>
        <begin position="506"/>
        <end position="530"/>
    </location>
</feature>